<dbReference type="InterPro" id="IPR003111">
    <property type="entry name" value="Lon_prtase_N"/>
</dbReference>
<dbReference type="Proteomes" id="UP001200110">
    <property type="component" value="Unassembled WGS sequence"/>
</dbReference>
<dbReference type="PANTHER" id="PTHR46732">
    <property type="entry name" value="ATP-DEPENDENT PROTEASE LA (LON) DOMAIN PROTEIN"/>
    <property type="match status" value="1"/>
</dbReference>
<sequence>MTAMFPLGSVLLPGEQLPLRVFEPRYATMFDEVLAGDSTFGVVLIERGSEVGGGDTRSAVGTLARVDDWTPTGPRRHSLLCVGVHRIVVDEWLPDKPYPNARTRRLPDTPGEDPDWTALMERRAQLQLLCGQGGRRDRDLRRTASWLAEPVDYSGLDSTEASFRATSDLPLGAADRQRALTAPDAASRVDDLVSAVDDLIAALRFRLQA</sequence>
<evidence type="ECO:0000259" key="1">
    <source>
        <dbReference type="PROSITE" id="PS51787"/>
    </source>
</evidence>
<dbReference type="RefSeq" id="WP_236996988.1">
    <property type="nucleotide sequence ID" value="NZ_JAKKOR010000003.1"/>
</dbReference>
<protein>
    <submittedName>
        <fullName evidence="2">LON peptidase substrate-binding domain-containing protein</fullName>
    </submittedName>
</protein>
<dbReference type="EMBL" id="JAKKOR010000003">
    <property type="protein sequence ID" value="MCF8587760.1"/>
    <property type="molecule type" value="Genomic_DNA"/>
</dbReference>
<dbReference type="SMART" id="SM00464">
    <property type="entry name" value="LON"/>
    <property type="match status" value="1"/>
</dbReference>
<dbReference type="SUPFAM" id="SSF88697">
    <property type="entry name" value="PUA domain-like"/>
    <property type="match status" value="1"/>
</dbReference>
<comment type="caution">
    <text evidence="2">The sequence shown here is derived from an EMBL/GenBank/DDBJ whole genome shotgun (WGS) entry which is preliminary data.</text>
</comment>
<evidence type="ECO:0000313" key="2">
    <source>
        <dbReference type="EMBL" id="MCF8587760.1"/>
    </source>
</evidence>
<accession>A0ABS9IQC0</accession>
<keyword evidence="3" id="KW-1185">Reference proteome</keyword>
<proteinExistence type="predicted"/>
<reference evidence="2 3" key="1">
    <citation type="submission" date="2022-01" db="EMBL/GenBank/DDBJ databases">
        <authorList>
            <person name="Huang Y."/>
        </authorList>
    </citation>
    <scope>NUCLEOTIDE SEQUENCE [LARGE SCALE GENOMIC DNA]</scope>
    <source>
        <strain evidence="2 3">HY366</strain>
    </source>
</reference>
<dbReference type="PROSITE" id="PS51787">
    <property type="entry name" value="LON_N"/>
    <property type="match status" value="1"/>
</dbReference>
<dbReference type="InterPro" id="IPR015947">
    <property type="entry name" value="PUA-like_sf"/>
</dbReference>
<name>A0ABS9IQC0_9ACTN</name>
<dbReference type="PANTHER" id="PTHR46732:SF8">
    <property type="entry name" value="ATP-DEPENDENT PROTEASE LA (LON) DOMAIN PROTEIN"/>
    <property type="match status" value="1"/>
</dbReference>
<dbReference type="InterPro" id="IPR046336">
    <property type="entry name" value="Lon_prtase_N_sf"/>
</dbReference>
<organism evidence="2 3">
    <name type="scientific">Gordonia liuliyuniae</name>
    <dbReference type="NCBI Taxonomy" id="2911517"/>
    <lineage>
        <taxon>Bacteria</taxon>
        <taxon>Bacillati</taxon>
        <taxon>Actinomycetota</taxon>
        <taxon>Actinomycetes</taxon>
        <taxon>Mycobacteriales</taxon>
        <taxon>Gordoniaceae</taxon>
        <taxon>Gordonia</taxon>
    </lineage>
</organism>
<evidence type="ECO:0000313" key="3">
    <source>
        <dbReference type="Proteomes" id="UP001200110"/>
    </source>
</evidence>
<feature type="domain" description="Lon N-terminal" evidence="1">
    <location>
        <begin position="1"/>
        <end position="200"/>
    </location>
</feature>
<dbReference type="Gene3D" id="2.30.130.40">
    <property type="entry name" value="LON domain-like"/>
    <property type="match status" value="1"/>
</dbReference>
<dbReference type="Pfam" id="PF02190">
    <property type="entry name" value="LON_substr_bdg"/>
    <property type="match status" value="1"/>
</dbReference>
<gene>
    <name evidence="2" type="ORF">L5G33_04655</name>
</gene>